<accession>A0A7J8GL11</accession>
<comment type="caution">
    <text evidence="2">The sequence shown here is derived from an EMBL/GenBank/DDBJ whole genome shotgun (WGS) entry which is preliminary data.</text>
</comment>
<dbReference type="EMBL" id="JACASF010000009">
    <property type="protein sequence ID" value="KAF6460804.1"/>
    <property type="molecule type" value="Genomic_DNA"/>
</dbReference>
<keyword evidence="3" id="KW-1185">Reference proteome</keyword>
<evidence type="ECO:0000313" key="2">
    <source>
        <dbReference type="EMBL" id="KAF6460804.1"/>
    </source>
</evidence>
<feature type="region of interest" description="Disordered" evidence="1">
    <location>
        <begin position="50"/>
        <end position="71"/>
    </location>
</feature>
<feature type="compositionally biased region" description="Basic and acidic residues" evidence="1">
    <location>
        <begin position="54"/>
        <end position="67"/>
    </location>
</feature>
<dbReference type="AlphaFoldDB" id="A0A7J8GL11"/>
<evidence type="ECO:0000256" key="1">
    <source>
        <dbReference type="SAM" id="MobiDB-lite"/>
    </source>
</evidence>
<protein>
    <submittedName>
        <fullName evidence="2">Uncharacterized protein</fullName>
    </submittedName>
</protein>
<dbReference type="Proteomes" id="UP000550707">
    <property type="component" value="Unassembled WGS sequence"/>
</dbReference>
<evidence type="ECO:0000313" key="3">
    <source>
        <dbReference type="Proteomes" id="UP000550707"/>
    </source>
</evidence>
<organism evidence="2 3">
    <name type="scientific">Molossus molossus</name>
    <name type="common">Pallas' mastiff bat</name>
    <name type="synonym">Vespertilio molossus</name>
    <dbReference type="NCBI Taxonomy" id="27622"/>
    <lineage>
        <taxon>Eukaryota</taxon>
        <taxon>Metazoa</taxon>
        <taxon>Chordata</taxon>
        <taxon>Craniata</taxon>
        <taxon>Vertebrata</taxon>
        <taxon>Euteleostomi</taxon>
        <taxon>Mammalia</taxon>
        <taxon>Eutheria</taxon>
        <taxon>Laurasiatheria</taxon>
        <taxon>Chiroptera</taxon>
        <taxon>Yangochiroptera</taxon>
        <taxon>Molossidae</taxon>
        <taxon>Molossus</taxon>
    </lineage>
</organism>
<name>A0A7J8GL11_MOLMO</name>
<sequence length="115" mass="12788">MEMRVKRGNCKAASTGRRCGQTSGRIPIITRLERVSHKAIRPLLGIQYDSRNTMNEHRKPPEKEINPEKNSVGTNVGWLQLAEPNAPLPTACLRCWPAASSCAYGRRAPRDTPGH</sequence>
<proteinExistence type="predicted"/>
<reference evidence="2 3" key="1">
    <citation type="journal article" date="2020" name="Nature">
        <title>Six reference-quality genomes reveal evolution of bat adaptations.</title>
        <authorList>
            <person name="Jebb D."/>
            <person name="Huang Z."/>
            <person name="Pippel M."/>
            <person name="Hughes G.M."/>
            <person name="Lavrichenko K."/>
            <person name="Devanna P."/>
            <person name="Winkler S."/>
            <person name="Jermiin L.S."/>
            <person name="Skirmuntt E.C."/>
            <person name="Katzourakis A."/>
            <person name="Burkitt-Gray L."/>
            <person name="Ray D.A."/>
            <person name="Sullivan K.A.M."/>
            <person name="Roscito J.G."/>
            <person name="Kirilenko B.M."/>
            <person name="Davalos L.M."/>
            <person name="Corthals A.P."/>
            <person name="Power M.L."/>
            <person name="Jones G."/>
            <person name="Ransome R.D."/>
            <person name="Dechmann D.K.N."/>
            <person name="Locatelli A.G."/>
            <person name="Puechmaille S.J."/>
            <person name="Fedrigo O."/>
            <person name="Jarvis E.D."/>
            <person name="Hiller M."/>
            <person name="Vernes S.C."/>
            <person name="Myers E.W."/>
            <person name="Teeling E.C."/>
        </authorList>
    </citation>
    <scope>NUCLEOTIDE SEQUENCE [LARGE SCALE GENOMIC DNA]</scope>
    <source>
        <strain evidence="2">MMolMol1</strain>
        <tissue evidence="2">Muscle</tissue>
    </source>
</reference>
<gene>
    <name evidence="2" type="ORF">HJG59_013901</name>
</gene>
<feature type="region of interest" description="Disordered" evidence="1">
    <location>
        <begin position="1"/>
        <end position="22"/>
    </location>
</feature>